<organism evidence="8 9">
    <name type="scientific">Corallococcus exiguus</name>
    <dbReference type="NCBI Taxonomy" id="83462"/>
    <lineage>
        <taxon>Bacteria</taxon>
        <taxon>Pseudomonadati</taxon>
        <taxon>Myxococcota</taxon>
        <taxon>Myxococcia</taxon>
        <taxon>Myxococcales</taxon>
        <taxon>Cystobacterineae</taxon>
        <taxon>Myxococcaceae</taxon>
        <taxon>Corallococcus</taxon>
    </lineage>
</organism>
<dbReference type="SMART" id="SM00702">
    <property type="entry name" value="P4Hc"/>
    <property type="match status" value="1"/>
</dbReference>
<evidence type="ECO:0000256" key="1">
    <source>
        <dbReference type="ARBA" id="ARBA00001961"/>
    </source>
</evidence>
<dbReference type="Pfam" id="PF13640">
    <property type="entry name" value="2OG-FeII_Oxy_3"/>
    <property type="match status" value="1"/>
</dbReference>
<gene>
    <name evidence="8" type="ORF">GTZ93_02850</name>
</gene>
<keyword evidence="2" id="KW-0479">Metal-binding</keyword>
<evidence type="ECO:0000313" key="9">
    <source>
        <dbReference type="Proteomes" id="UP000537825"/>
    </source>
</evidence>
<evidence type="ECO:0000256" key="3">
    <source>
        <dbReference type="ARBA" id="ARBA00022896"/>
    </source>
</evidence>
<dbReference type="EMBL" id="JAAAPK010000001">
    <property type="protein sequence ID" value="NBC38751.1"/>
    <property type="molecule type" value="Genomic_DNA"/>
</dbReference>
<evidence type="ECO:0000313" key="8">
    <source>
        <dbReference type="EMBL" id="NBC38751.1"/>
    </source>
</evidence>
<dbReference type="GO" id="GO:0031418">
    <property type="term" value="F:L-ascorbic acid binding"/>
    <property type="evidence" value="ECO:0007669"/>
    <property type="project" value="UniProtKB-KW"/>
</dbReference>
<evidence type="ECO:0000256" key="6">
    <source>
        <dbReference type="ARBA" id="ARBA00023004"/>
    </source>
</evidence>
<dbReference type="InterPro" id="IPR045054">
    <property type="entry name" value="P4HA-like"/>
</dbReference>
<dbReference type="InterPro" id="IPR006620">
    <property type="entry name" value="Pro_4_hyd_alph"/>
</dbReference>
<dbReference type="RefSeq" id="WP_161662634.1">
    <property type="nucleotide sequence ID" value="NZ_CBCSLE010000070.1"/>
</dbReference>
<evidence type="ECO:0000256" key="4">
    <source>
        <dbReference type="ARBA" id="ARBA00022964"/>
    </source>
</evidence>
<keyword evidence="6" id="KW-0408">Iron</keyword>
<reference evidence="8 9" key="1">
    <citation type="submission" date="2020-01" db="EMBL/GenBank/DDBJ databases">
        <title>The draft genome sequence of Corallococcus exiguus DSM 14696.</title>
        <authorList>
            <person name="Zhang X."/>
            <person name="Zhu H."/>
        </authorList>
    </citation>
    <scope>NUCLEOTIDE SEQUENCE [LARGE SCALE GENOMIC DNA]</scope>
    <source>
        <strain evidence="8 9">DSM 14696</strain>
    </source>
</reference>
<proteinExistence type="predicted"/>
<comment type="caution">
    <text evidence="8">The sequence shown here is derived from an EMBL/GenBank/DDBJ whole genome shotgun (WGS) entry which is preliminary data.</text>
</comment>
<dbReference type="Proteomes" id="UP000537825">
    <property type="component" value="Unassembled WGS sequence"/>
</dbReference>
<evidence type="ECO:0000256" key="2">
    <source>
        <dbReference type="ARBA" id="ARBA00022723"/>
    </source>
</evidence>
<dbReference type="InterPro" id="IPR044862">
    <property type="entry name" value="Pro_4_hyd_alph_FE2OG_OXY"/>
</dbReference>
<dbReference type="GO" id="GO:0004656">
    <property type="term" value="F:procollagen-proline 4-dioxygenase activity"/>
    <property type="evidence" value="ECO:0007669"/>
    <property type="project" value="TreeGrafter"/>
</dbReference>
<name>A0A7X4Y4Z4_9BACT</name>
<keyword evidence="4" id="KW-0223">Dioxygenase</keyword>
<keyword evidence="9" id="KW-1185">Reference proteome</keyword>
<dbReference type="GO" id="GO:0005506">
    <property type="term" value="F:iron ion binding"/>
    <property type="evidence" value="ECO:0007669"/>
    <property type="project" value="InterPro"/>
</dbReference>
<dbReference type="InterPro" id="IPR005123">
    <property type="entry name" value="Oxoglu/Fe-dep_dioxygenase_dom"/>
</dbReference>
<dbReference type="Gene3D" id="2.60.120.620">
    <property type="entry name" value="q2cbj1_9rhob like domain"/>
    <property type="match status" value="1"/>
</dbReference>
<dbReference type="AlphaFoldDB" id="A0A7X4Y4Z4"/>
<comment type="cofactor">
    <cofactor evidence="1">
        <name>L-ascorbate</name>
        <dbReference type="ChEBI" id="CHEBI:38290"/>
    </cofactor>
</comment>
<keyword evidence="5" id="KW-0560">Oxidoreductase</keyword>
<evidence type="ECO:0000259" key="7">
    <source>
        <dbReference type="PROSITE" id="PS51471"/>
    </source>
</evidence>
<accession>A0A7X4Y4Z4</accession>
<evidence type="ECO:0000256" key="5">
    <source>
        <dbReference type="ARBA" id="ARBA00023002"/>
    </source>
</evidence>
<dbReference type="PANTHER" id="PTHR10869">
    <property type="entry name" value="PROLYL 4-HYDROXYLASE ALPHA SUBUNIT"/>
    <property type="match status" value="1"/>
</dbReference>
<keyword evidence="3" id="KW-0847">Vitamin C</keyword>
<feature type="domain" description="Fe2OG dioxygenase" evidence="7">
    <location>
        <begin position="86"/>
        <end position="174"/>
    </location>
</feature>
<sequence>MPLEVGIALGKLFTRQQAKRIVALAKQSPDWDAATVLNREGKVLKPQVRSARVLTEKVLPEAFADFRERLQLALAGADWLPWRHLMLTPLQLVRYGVNDFYRLHRDDRPGGKRRLSIVCYLNDDFDGGETAFPKLDIRVQPHGGMAVLFDSSLLHGAERVSRGEKFVFVAWLATQPEEGP</sequence>
<dbReference type="PANTHER" id="PTHR10869:SF246">
    <property type="entry name" value="TRANSMEMBRANE PROLYL 4-HYDROXYLASE"/>
    <property type="match status" value="1"/>
</dbReference>
<protein>
    <recommendedName>
        <fullName evidence="7">Fe2OG dioxygenase domain-containing protein</fullName>
    </recommendedName>
</protein>
<dbReference type="PROSITE" id="PS51471">
    <property type="entry name" value="FE2OG_OXY"/>
    <property type="match status" value="1"/>
</dbReference>